<name>A0A2Z6QI20_9GLOM</name>
<dbReference type="PROSITE" id="PS51886">
    <property type="entry name" value="TLDC"/>
    <property type="match status" value="1"/>
</dbReference>
<evidence type="ECO:0000313" key="5">
    <source>
        <dbReference type="Proteomes" id="UP000247702"/>
    </source>
</evidence>
<dbReference type="Pfam" id="PF07534">
    <property type="entry name" value="TLD"/>
    <property type="match status" value="1"/>
</dbReference>
<evidence type="ECO:0000259" key="2">
    <source>
        <dbReference type="PROSITE" id="PS51886"/>
    </source>
</evidence>
<dbReference type="SUPFAM" id="SSF54695">
    <property type="entry name" value="POZ domain"/>
    <property type="match status" value="1"/>
</dbReference>
<dbReference type="Proteomes" id="UP000247702">
    <property type="component" value="Unassembled WGS sequence"/>
</dbReference>
<sequence>MIPLPSDKKFIQDISQIRKYNIDYDVIFLVGRKPFKRMIGHSFILKVRSEYFRNKLQFMDENDELDKNGRYQFKFPEYTFEIFDIILRFIYGNEISNVLTMDTIFLLSLIKTAKHFELITMVEYLQSYLIETRSNWIYENIFTEKFDNEEFQQLQSSIIDLICKDTKWFLNFDQFNKLSEIQLIKFLQIDDLSVEEFRVWNAVLGWAFVKNPDLNEKKLTQWTDQEINCFKKTLNPFIPFIRFFQISSHKYFDYVHEFSKVLPEDLANKLLEYYFKGTLPTNYSLPSLRKVRIIDSDFITSGQAEIISRWIENKKLKKSTNLEWEFKFNLLYSTKRHGNSVKIFHEYCDNKGATIVLVKTNLPDEIIGGYNPISWGNNENSRDINSKSLENDSDISSKSLIKYLPDDEGETLLMNVDEESIVEPSSSSSQKMALNNRNNNSKPNDTNAFLFSFNKSNKNKMGKISPYNVLNFVHNCHTCGPCFGKTDLWITPNEEHLLCHDVGYQPLEDCGYHWQGSYEIKLRNTSGGFQFIGYEVFQVVLT</sequence>
<dbReference type="PROSITE" id="PS50097">
    <property type="entry name" value="BTB"/>
    <property type="match status" value="1"/>
</dbReference>
<feature type="domain" description="TLDc" evidence="2">
    <location>
        <begin position="297"/>
        <end position="540"/>
    </location>
</feature>
<dbReference type="CDD" id="cd18186">
    <property type="entry name" value="BTB_POZ_ZBTB_KLHL-like"/>
    <property type="match status" value="1"/>
</dbReference>
<dbReference type="Proteomes" id="UP000615446">
    <property type="component" value="Unassembled WGS sequence"/>
</dbReference>
<reference evidence="4" key="2">
    <citation type="submission" date="2019-10" db="EMBL/GenBank/DDBJ databases">
        <title>Conservation and host-specific expression of non-tandemly repeated heterogenous ribosome RNA gene in arbuscular mycorrhizal fungi.</title>
        <authorList>
            <person name="Maeda T."/>
            <person name="Kobayashi Y."/>
            <person name="Nakagawa T."/>
            <person name="Ezawa T."/>
            <person name="Yamaguchi K."/>
            <person name="Bino T."/>
            <person name="Nishimoto Y."/>
            <person name="Shigenobu S."/>
            <person name="Kawaguchi M."/>
        </authorList>
    </citation>
    <scope>NUCLEOTIDE SEQUENCE</scope>
    <source>
        <strain evidence="4">HR1</strain>
    </source>
</reference>
<gene>
    <name evidence="4" type="ORF">RCL2_001098200</name>
    <name evidence="3" type="ORF">RclHR1_16640003</name>
</gene>
<comment type="caution">
    <text evidence="3">The sequence shown here is derived from an EMBL/GenBank/DDBJ whole genome shotgun (WGS) entry which is preliminary data.</text>
</comment>
<dbReference type="EMBL" id="BEXD01000740">
    <property type="protein sequence ID" value="GBB89823.1"/>
    <property type="molecule type" value="Genomic_DNA"/>
</dbReference>
<dbReference type="InterPro" id="IPR006571">
    <property type="entry name" value="TLDc_dom"/>
</dbReference>
<dbReference type="InterPro" id="IPR000210">
    <property type="entry name" value="BTB/POZ_dom"/>
</dbReference>
<evidence type="ECO:0000313" key="3">
    <source>
        <dbReference type="EMBL" id="GBB89823.1"/>
    </source>
</evidence>
<dbReference type="Gene3D" id="3.30.710.10">
    <property type="entry name" value="Potassium Channel Kv1.1, Chain A"/>
    <property type="match status" value="1"/>
</dbReference>
<keyword evidence="5" id="KW-1185">Reference proteome</keyword>
<dbReference type="OrthoDB" id="2335663at2759"/>
<dbReference type="AlphaFoldDB" id="A0A2Z6QI20"/>
<proteinExistence type="predicted"/>
<dbReference type="SMART" id="SM00225">
    <property type="entry name" value="BTB"/>
    <property type="match status" value="1"/>
</dbReference>
<evidence type="ECO:0000313" key="4">
    <source>
        <dbReference type="EMBL" id="GES83832.1"/>
    </source>
</evidence>
<reference evidence="3 5" key="1">
    <citation type="submission" date="2017-11" db="EMBL/GenBank/DDBJ databases">
        <title>The genome of Rhizophagus clarus HR1 reveals common genetic basis of auxotrophy among arbuscular mycorrhizal fungi.</title>
        <authorList>
            <person name="Kobayashi Y."/>
        </authorList>
    </citation>
    <scope>NUCLEOTIDE SEQUENCE [LARGE SCALE GENOMIC DNA]</scope>
    <source>
        <strain evidence="3 5">HR1</strain>
    </source>
</reference>
<protein>
    <submittedName>
        <fullName evidence="4">BTB/POZ domain-containing protein</fullName>
    </submittedName>
</protein>
<evidence type="ECO:0000259" key="1">
    <source>
        <dbReference type="PROSITE" id="PS50097"/>
    </source>
</evidence>
<accession>A0A2Z6QI20</accession>
<dbReference type="Pfam" id="PF00651">
    <property type="entry name" value="BTB"/>
    <property type="match status" value="1"/>
</dbReference>
<organism evidence="3 5">
    <name type="scientific">Rhizophagus clarus</name>
    <dbReference type="NCBI Taxonomy" id="94130"/>
    <lineage>
        <taxon>Eukaryota</taxon>
        <taxon>Fungi</taxon>
        <taxon>Fungi incertae sedis</taxon>
        <taxon>Mucoromycota</taxon>
        <taxon>Glomeromycotina</taxon>
        <taxon>Glomeromycetes</taxon>
        <taxon>Glomerales</taxon>
        <taxon>Glomeraceae</taxon>
        <taxon>Rhizophagus</taxon>
    </lineage>
</organism>
<dbReference type="PANTHER" id="PTHR45774:SF3">
    <property type="entry name" value="BTB (POZ) DOMAIN-CONTAINING 2B-RELATED"/>
    <property type="match status" value="1"/>
</dbReference>
<feature type="domain" description="BTB" evidence="1">
    <location>
        <begin position="24"/>
        <end position="96"/>
    </location>
</feature>
<dbReference type="PANTHER" id="PTHR45774">
    <property type="entry name" value="BTB/POZ DOMAIN-CONTAINING"/>
    <property type="match status" value="1"/>
</dbReference>
<dbReference type="InterPro" id="IPR011333">
    <property type="entry name" value="SKP1/BTB/POZ_sf"/>
</dbReference>
<dbReference type="EMBL" id="BLAL01000074">
    <property type="protein sequence ID" value="GES83832.1"/>
    <property type="molecule type" value="Genomic_DNA"/>
</dbReference>